<comment type="caution">
    <text evidence="1">The sequence shown here is derived from an EMBL/GenBank/DDBJ whole genome shotgun (WGS) entry which is preliminary data.</text>
</comment>
<dbReference type="EMBL" id="BARS01047774">
    <property type="protein sequence ID" value="GAG29609.1"/>
    <property type="molecule type" value="Genomic_DNA"/>
</dbReference>
<gene>
    <name evidence="1" type="ORF">S01H1_71712</name>
</gene>
<sequence>MSNYMQFRQENRSRKQSNTFNLDIDIALNNCAKIFQTSYRLNKLQTHISACMALTTVQHI</sequence>
<reference evidence="1" key="1">
    <citation type="journal article" date="2014" name="Front. Microbiol.">
        <title>High frequency of phylogenetically diverse reductive dehalogenase-homologous genes in deep subseafloor sedimentary metagenomes.</title>
        <authorList>
            <person name="Kawai M."/>
            <person name="Futagami T."/>
            <person name="Toyoda A."/>
            <person name="Takaki Y."/>
            <person name="Nishi S."/>
            <person name="Hori S."/>
            <person name="Arai W."/>
            <person name="Tsubouchi T."/>
            <person name="Morono Y."/>
            <person name="Uchiyama I."/>
            <person name="Ito T."/>
            <person name="Fujiyama A."/>
            <person name="Inagaki F."/>
            <person name="Takami H."/>
        </authorList>
    </citation>
    <scope>NUCLEOTIDE SEQUENCE</scope>
    <source>
        <strain evidence="1">Expedition CK06-06</strain>
    </source>
</reference>
<accession>X0WF78</accession>
<evidence type="ECO:0000313" key="1">
    <source>
        <dbReference type="EMBL" id="GAG29609.1"/>
    </source>
</evidence>
<proteinExistence type="predicted"/>
<name>X0WF78_9ZZZZ</name>
<dbReference type="AlphaFoldDB" id="X0WF78"/>
<organism evidence="1">
    <name type="scientific">marine sediment metagenome</name>
    <dbReference type="NCBI Taxonomy" id="412755"/>
    <lineage>
        <taxon>unclassified sequences</taxon>
        <taxon>metagenomes</taxon>
        <taxon>ecological metagenomes</taxon>
    </lineage>
</organism>
<protein>
    <submittedName>
        <fullName evidence="1">Uncharacterized protein</fullName>
    </submittedName>
</protein>